<accession>A0A1I0S970</accession>
<protein>
    <submittedName>
        <fullName evidence="1">Uncharacterized protein</fullName>
    </submittedName>
</protein>
<reference evidence="2" key="1">
    <citation type="submission" date="2016-10" db="EMBL/GenBank/DDBJ databases">
        <authorList>
            <person name="Varghese N."/>
            <person name="Submissions S."/>
        </authorList>
    </citation>
    <scope>NUCLEOTIDE SEQUENCE [LARGE SCALE GENOMIC DNA]</scope>
    <source>
        <strain evidence="2">DSM 3695</strain>
    </source>
</reference>
<dbReference type="AlphaFoldDB" id="A0A1I0S970"/>
<organism evidence="1 2">
    <name type="scientific">Chitinophaga arvensicola</name>
    <dbReference type="NCBI Taxonomy" id="29529"/>
    <lineage>
        <taxon>Bacteria</taxon>
        <taxon>Pseudomonadati</taxon>
        <taxon>Bacteroidota</taxon>
        <taxon>Chitinophagia</taxon>
        <taxon>Chitinophagales</taxon>
        <taxon>Chitinophagaceae</taxon>
        <taxon>Chitinophaga</taxon>
    </lineage>
</organism>
<dbReference type="Proteomes" id="UP000199310">
    <property type="component" value="Unassembled WGS sequence"/>
</dbReference>
<proteinExistence type="predicted"/>
<evidence type="ECO:0000313" key="2">
    <source>
        <dbReference type="Proteomes" id="UP000199310"/>
    </source>
</evidence>
<evidence type="ECO:0000313" key="1">
    <source>
        <dbReference type="EMBL" id="SEW51572.1"/>
    </source>
</evidence>
<dbReference type="STRING" id="29529.SAMN04488122_4328"/>
<gene>
    <name evidence="1" type="ORF">SAMN04488122_4328</name>
</gene>
<dbReference type="EMBL" id="FOJG01000002">
    <property type="protein sequence ID" value="SEW51572.1"/>
    <property type="molecule type" value="Genomic_DNA"/>
</dbReference>
<name>A0A1I0S970_9BACT</name>
<sequence length="46" mass="5120">MYYTGIFNSHRQPAKTKMAASGWETIIANNETDIRSASLMLPATQC</sequence>
<keyword evidence="2" id="KW-1185">Reference proteome</keyword>